<dbReference type="AlphaFoldDB" id="A0A0M4D2T2"/>
<keyword evidence="6 10" id="KW-0573">Peptidoglycan synthesis</keyword>
<dbReference type="InterPro" id="IPR004276">
    <property type="entry name" value="GlycoTrans_28_N"/>
</dbReference>
<dbReference type="Pfam" id="PF03033">
    <property type="entry name" value="Glyco_transf_28"/>
    <property type="match status" value="1"/>
</dbReference>
<dbReference type="UniPathway" id="UPA00219"/>
<evidence type="ECO:0000256" key="1">
    <source>
        <dbReference type="ARBA" id="ARBA00022475"/>
    </source>
</evidence>
<dbReference type="PANTHER" id="PTHR21015">
    <property type="entry name" value="UDP-N-ACETYLGLUCOSAMINE--N-ACETYLMURAMYL-(PENTAPEPTIDE) PYROPHOSPHORYL-UNDECAPRENOL N-ACETYLGLUCOSAMINE TRANSFERASE 1"/>
    <property type="match status" value="1"/>
</dbReference>
<organism evidence="13 14">
    <name type="scientific">Desulfuromonas soudanensis</name>
    <dbReference type="NCBI Taxonomy" id="1603606"/>
    <lineage>
        <taxon>Bacteria</taxon>
        <taxon>Pseudomonadati</taxon>
        <taxon>Thermodesulfobacteriota</taxon>
        <taxon>Desulfuromonadia</taxon>
        <taxon>Desulfuromonadales</taxon>
        <taxon>Desulfuromonadaceae</taxon>
        <taxon>Desulfuromonas</taxon>
    </lineage>
</organism>
<comment type="function">
    <text evidence="10">Cell wall formation. Catalyzes the transfer of a GlcNAc subunit on undecaprenyl-pyrophosphoryl-MurNAc-pentapeptide (lipid intermediate I) to form undecaprenyl-pyrophosphoryl-MurNAc-(pentapeptide)GlcNAc (lipid intermediate II).</text>
</comment>
<feature type="binding site" evidence="10">
    <location>
        <begin position="10"/>
        <end position="12"/>
    </location>
    <ligand>
        <name>UDP-N-acetyl-alpha-D-glucosamine</name>
        <dbReference type="ChEBI" id="CHEBI:57705"/>
    </ligand>
</feature>
<evidence type="ECO:0000256" key="5">
    <source>
        <dbReference type="ARBA" id="ARBA00022960"/>
    </source>
</evidence>
<gene>
    <name evidence="10 13" type="primary">murG</name>
    <name evidence="13" type="ORF">DSOUD_2924</name>
</gene>
<evidence type="ECO:0000313" key="14">
    <source>
        <dbReference type="Proteomes" id="UP000057158"/>
    </source>
</evidence>
<sequence>MRMLLAGGGTGGHLFPAVALAQRLQEIEPDSEILFVGTARGIEARVLPDLGLPLKTIDIKGLVGRGWAGKAAMLPQMVKSVFQSLAILGEFRPEVVVGVGGYAAGPVLLAARIKGIPFLIHEQNAWPGLTNRMLARWAARICLSFADADRAFHFGRTILTGNPLRAGMEDCPPIPEGKETLLVFGGSRGARAINDALVAALPFLEEFKGTLEILHQTGSEDLERIRQGYREAGWDPESVVPFIQDMAGAYARAHLVVCRAGATTLAELTACGRPAIMIPYPEAAADHQTVNARALARRGAALLLPQQELTAERLGRLINDLLHDRALLLSMGGLARSLGRPGAADRILEQCRAIVGES</sequence>
<feature type="binding site" evidence="10">
    <location>
        <position position="165"/>
    </location>
    <ligand>
        <name>UDP-N-acetyl-alpha-D-glucosamine</name>
        <dbReference type="ChEBI" id="CHEBI:57705"/>
    </ligand>
</feature>
<feature type="domain" description="Glycosyl transferase family 28 C-terminal" evidence="12">
    <location>
        <begin position="180"/>
        <end position="330"/>
    </location>
</feature>
<dbReference type="OrthoDB" id="9808936at2"/>
<dbReference type="GO" id="GO:0050511">
    <property type="term" value="F:undecaprenyldiphospho-muramoylpentapeptide beta-N-acetylglucosaminyltransferase activity"/>
    <property type="evidence" value="ECO:0007669"/>
    <property type="project" value="UniProtKB-UniRule"/>
</dbReference>
<dbReference type="HAMAP" id="MF_00033">
    <property type="entry name" value="MurG"/>
    <property type="match status" value="1"/>
</dbReference>
<dbReference type="EC" id="2.4.1.227" evidence="10"/>
<comment type="subcellular location">
    <subcellularLocation>
        <location evidence="10">Cell membrane</location>
        <topology evidence="10">Peripheral membrane protein</topology>
        <orientation evidence="10">Cytoplasmic side</orientation>
    </subcellularLocation>
</comment>
<dbReference type="RefSeq" id="WP_053551648.1">
    <property type="nucleotide sequence ID" value="NZ_CP010802.1"/>
</dbReference>
<keyword evidence="5 10" id="KW-0133">Cell shape</keyword>
<dbReference type="GO" id="GO:0071555">
    <property type="term" value="P:cell wall organization"/>
    <property type="evidence" value="ECO:0007669"/>
    <property type="project" value="UniProtKB-KW"/>
</dbReference>
<dbReference type="GO" id="GO:0008360">
    <property type="term" value="P:regulation of cell shape"/>
    <property type="evidence" value="ECO:0007669"/>
    <property type="project" value="UniProtKB-KW"/>
</dbReference>
<evidence type="ECO:0000259" key="11">
    <source>
        <dbReference type="Pfam" id="PF03033"/>
    </source>
</evidence>
<feature type="binding site" evidence="10">
    <location>
        <position position="243"/>
    </location>
    <ligand>
        <name>UDP-N-acetyl-alpha-D-glucosamine</name>
        <dbReference type="ChEBI" id="CHEBI:57705"/>
    </ligand>
</feature>
<protein>
    <recommendedName>
        <fullName evidence="10">UDP-N-acetylglucosamine--N-acetylmuramyl-(pentapeptide) pyrophosphoryl-undecaprenol N-acetylglucosamine transferase</fullName>
        <ecNumber evidence="10">2.4.1.227</ecNumber>
    </recommendedName>
    <alternativeName>
        <fullName evidence="10">Undecaprenyl-PP-MurNAc-pentapeptide-UDPGlcNAc GlcNAc transferase</fullName>
    </alternativeName>
</protein>
<evidence type="ECO:0000256" key="8">
    <source>
        <dbReference type="ARBA" id="ARBA00023306"/>
    </source>
</evidence>
<proteinExistence type="inferred from homology"/>
<comment type="similarity">
    <text evidence="10">Belongs to the glycosyltransferase 28 family. MurG subfamily.</text>
</comment>
<dbReference type="PATRIC" id="fig|1603606.3.peg.3152"/>
<feature type="domain" description="Glycosyltransferase family 28 N-terminal" evidence="11">
    <location>
        <begin position="4"/>
        <end position="141"/>
    </location>
</feature>
<dbReference type="KEGG" id="des:DSOUD_2924"/>
<dbReference type="PANTHER" id="PTHR21015:SF22">
    <property type="entry name" value="GLYCOSYLTRANSFERASE"/>
    <property type="match status" value="1"/>
</dbReference>
<dbReference type="GO" id="GO:0051991">
    <property type="term" value="F:UDP-N-acetyl-D-glucosamine:N-acetylmuramoyl-L-alanyl-D-glutamyl-meso-2,6-diaminopimelyl-D-alanyl-D-alanine-diphosphoundecaprenol 4-beta-N-acetylglucosaminlytransferase activity"/>
    <property type="evidence" value="ECO:0007669"/>
    <property type="project" value="RHEA"/>
</dbReference>
<keyword evidence="1 10" id="KW-1003">Cell membrane</keyword>
<dbReference type="Pfam" id="PF04101">
    <property type="entry name" value="Glyco_tran_28_C"/>
    <property type="match status" value="1"/>
</dbReference>
<dbReference type="GO" id="GO:0005975">
    <property type="term" value="P:carbohydrate metabolic process"/>
    <property type="evidence" value="ECO:0007669"/>
    <property type="project" value="InterPro"/>
</dbReference>
<accession>A0A0M4D2T2</accession>
<dbReference type="STRING" id="1603606.DSOUD_2924"/>
<evidence type="ECO:0000256" key="10">
    <source>
        <dbReference type="HAMAP-Rule" id="MF_00033"/>
    </source>
</evidence>
<evidence type="ECO:0000259" key="12">
    <source>
        <dbReference type="Pfam" id="PF04101"/>
    </source>
</evidence>
<comment type="pathway">
    <text evidence="10">Cell wall biogenesis; peptidoglycan biosynthesis.</text>
</comment>
<name>A0A0M4D2T2_9BACT</name>
<comment type="catalytic activity">
    <reaction evidence="10">
        <text>di-trans,octa-cis-undecaprenyl diphospho-N-acetyl-alpha-D-muramoyl-L-alanyl-D-glutamyl-meso-2,6-diaminopimeloyl-D-alanyl-D-alanine + UDP-N-acetyl-alpha-D-glucosamine = di-trans,octa-cis-undecaprenyl diphospho-[N-acetyl-alpha-D-glucosaminyl-(1-&gt;4)]-N-acetyl-alpha-D-muramoyl-L-alanyl-D-glutamyl-meso-2,6-diaminopimeloyl-D-alanyl-D-alanine + UDP + H(+)</text>
        <dbReference type="Rhea" id="RHEA:31227"/>
        <dbReference type="ChEBI" id="CHEBI:15378"/>
        <dbReference type="ChEBI" id="CHEBI:57705"/>
        <dbReference type="ChEBI" id="CHEBI:58223"/>
        <dbReference type="ChEBI" id="CHEBI:61387"/>
        <dbReference type="ChEBI" id="CHEBI:61388"/>
        <dbReference type="EC" id="2.4.1.227"/>
    </reaction>
</comment>
<dbReference type="InterPro" id="IPR007235">
    <property type="entry name" value="Glyco_trans_28_C"/>
</dbReference>
<keyword evidence="7 10" id="KW-0472">Membrane</keyword>
<evidence type="ECO:0000256" key="4">
    <source>
        <dbReference type="ARBA" id="ARBA00022679"/>
    </source>
</evidence>
<dbReference type="GO" id="GO:0005886">
    <property type="term" value="C:plasma membrane"/>
    <property type="evidence" value="ECO:0007669"/>
    <property type="project" value="UniProtKB-SubCell"/>
</dbReference>
<dbReference type="SUPFAM" id="SSF53756">
    <property type="entry name" value="UDP-Glycosyltransferase/glycogen phosphorylase"/>
    <property type="match status" value="1"/>
</dbReference>
<dbReference type="NCBIfam" id="TIGR01133">
    <property type="entry name" value="murG"/>
    <property type="match status" value="1"/>
</dbReference>
<dbReference type="EMBL" id="CP010802">
    <property type="protein sequence ID" value="ALC17652.1"/>
    <property type="molecule type" value="Genomic_DNA"/>
</dbReference>
<keyword evidence="2 10" id="KW-0132">Cell division</keyword>
<dbReference type="InterPro" id="IPR006009">
    <property type="entry name" value="GlcNAc_MurG"/>
</dbReference>
<keyword evidence="9 10" id="KW-0961">Cell wall biogenesis/degradation</keyword>
<dbReference type="Proteomes" id="UP000057158">
    <property type="component" value="Chromosome"/>
</dbReference>
<keyword evidence="14" id="KW-1185">Reference proteome</keyword>
<keyword evidence="4 10" id="KW-0808">Transferase</keyword>
<keyword evidence="3 10" id="KW-0328">Glycosyltransferase</keyword>
<dbReference type="GO" id="GO:0051301">
    <property type="term" value="P:cell division"/>
    <property type="evidence" value="ECO:0007669"/>
    <property type="project" value="UniProtKB-KW"/>
</dbReference>
<evidence type="ECO:0000256" key="7">
    <source>
        <dbReference type="ARBA" id="ARBA00023136"/>
    </source>
</evidence>
<dbReference type="GO" id="GO:0009252">
    <property type="term" value="P:peptidoglycan biosynthetic process"/>
    <property type="evidence" value="ECO:0007669"/>
    <property type="project" value="UniProtKB-UniRule"/>
</dbReference>
<keyword evidence="8 10" id="KW-0131">Cell cycle</keyword>
<evidence type="ECO:0000256" key="2">
    <source>
        <dbReference type="ARBA" id="ARBA00022618"/>
    </source>
</evidence>
<feature type="binding site" evidence="10">
    <location>
        <position position="187"/>
    </location>
    <ligand>
        <name>UDP-N-acetyl-alpha-D-glucosamine</name>
        <dbReference type="ChEBI" id="CHEBI:57705"/>
    </ligand>
</feature>
<dbReference type="Gene3D" id="3.40.50.2000">
    <property type="entry name" value="Glycogen Phosphorylase B"/>
    <property type="match status" value="2"/>
</dbReference>
<evidence type="ECO:0000256" key="3">
    <source>
        <dbReference type="ARBA" id="ARBA00022676"/>
    </source>
</evidence>
<evidence type="ECO:0000256" key="6">
    <source>
        <dbReference type="ARBA" id="ARBA00022984"/>
    </source>
</evidence>
<reference evidence="13 14" key="1">
    <citation type="submission" date="2015-07" db="EMBL/GenBank/DDBJ databases">
        <title>Isolation and Genomic Characterization of a Novel Halophilic Metal-Reducing Deltaproteobacterium from the Deep Subsurface.</title>
        <authorList>
            <person name="Badalamenti J.P."/>
            <person name="Summers Z.M."/>
            <person name="Gralnick J.A."/>
            <person name="Bond D.R."/>
        </authorList>
    </citation>
    <scope>NUCLEOTIDE SEQUENCE [LARGE SCALE GENOMIC DNA]</scope>
    <source>
        <strain evidence="13 14">WTL</strain>
    </source>
</reference>
<evidence type="ECO:0000313" key="13">
    <source>
        <dbReference type="EMBL" id="ALC17652.1"/>
    </source>
</evidence>
<dbReference type="CDD" id="cd03785">
    <property type="entry name" value="GT28_MurG"/>
    <property type="match status" value="1"/>
</dbReference>
<feature type="binding site" evidence="10">
    <location>
        <position position="288"/>
    </location>
    <ligand>
        <name>UDP-N-acetyl-alpha-D-glucosamine</name>
        <dbReference type="ChEBI" id="CHEBI:57705"/>
    </ligand>
</feature>
<comment type="caution">
    <text evidence="10">Lacks conserved residue(s) required for the propagation of feature annotation.</text>
</comment>
<evidence type="ECO:0000256" key="9">
    <source>
        <dbReference type="ARBA" id="ARBA00023316"/>
    </source>
</evidence>
<feature type="binding site" evidence="10">
    <location>
        <position position="124"/>
    </location>
    <ligand>
        <name>UDP-N-acetyl-alpha-D-glucosamine</name>
        <dbReference type="ChEBI" id="CHEBI:57705"/>
    </ligand>
</feature>